<evidence type="ECO:0000256" key="2">
    <source>
        <dbReference type="ARBA" id="ARBA00029447"/>
    </source>
</evidence>
<feature type="transmembrane region" description="Helical" evidence="4">
    <location>
        <begin position="12"/>
        <end position="33"/>
    </location>
</feature>
<dbReference type="AlphaFoldDB" id="D5V7X6"/>
<dbReference type="HOGENOM" id="CLU_000445_107_27_7"/>
<dbReference type="GO" id="GO:0005886">
    <property type="term" value="C:plasma membrane"/>
    <property type="evidence" value="ECO:0007669"/>
    <property type="project" value="TreeGrafter"/>
</dbReference>
<dbReference type="Proteomes" id="UP000000939">
    <property type="component" value="Chromosome"/>
</dbReference>
<comment type="similarity">
    <text evidence="2">Belongs to the methyl-accepting chemotaxis (MCP) protein family.</text>
</comment>
<dbReference type="EMBL" id="CP001999">
    <property type="protein sequence ID" value="ADG94746.1"/>
    <property type="molecule type" value="Genomic_DNA"/>
</dbReference>
<evidence type="ECO:0000256" key="4">
    <source>
        <dbReference type="SAM" id="Phobius"/>
    </source>
</evidence>
<keyword evidence="4" id="KW-0472">Membrane</keyword>
<dbReference type="InterPro" id="IPR004089">
    <property type="entry name" value="MCPsignal_dom"/>
</dbReference>
<dbReference type="Pfam" id="PF00015">
    <property type="entry name" value="MCPsignal"/>
    <property type="match status" value="1"/>
</dbReference>
<dbReference type="PROSITE" id="PS50111">
    <property type="entry name" value="CHEMOTAXIS_TRANSDUC_2"/>
    <property type="match status" value="1"/>
</dbReference>
<evidence type="ECO:0000313" key="7">
    <source>
        <dbReference type="Proteomes" id="UP000000939"/>
    </source>
</evidence>
<keyword evidence="7" id="KW-1185">Reference proteome</keyword>
<dbReference type="CDD" id="cd11386">
    <property type="entry name" value="MCP_signal"/>
    <property type="match status" value="1"/>
</dbReference>
<keyword evidence="3" id="KW-0807">Transducer</keyword>
<feature type="domain" description="Methyl-accepting transducer" evidence="5">
    <location>
        <begin position="496"/>
        <end position="725"/>
    </location>
</feature>
<sequence length="743" mass="82995" precursor="true">MNIIENASIKKRLFLIFIIPLLAIILLSSLVIYDHYQDYKNYKKLEIMINLNSNISQLLHELQKERGASAGYIGSKGAKFSDILKSQRLVTDTKIKNLKNYIKEKEVNKIIDVDGINDINKIFQELGNIGSTRTNVDDFKIELNTAVTYYSNINSSLLYLTTFAFKDSKDTKLSTQAMAFYEFLEAKELAGLERAIGSAIFSSKELDVNLKSKFISLIAMQKTYLNEFHNFANKKLLSIEKETIDKNIFDEVNKMREIIISDTAGSHTKVKPTYWFQTITKKINLLKQTDDLLSKEILKEAIEKKSAGLNNFILYVVIVLIIVLIITFLGVYISKTIKDAVLKIREGIKEFFDFMNRKANIVNEIDIKSKNEFGEIASFINASIKSLQKELDADTKCAGEAILVLHKLQEGYLNYQILSAPTNPQIRTFALTVNRMLVNQQKVMSNILEELEKYTNYNYLSKLSDQNMSGEMKQLIDGINSLGDSITKMLQENKRNGDILTNSSETLSSNVSHLNTSALSQTASIEETAAAIEETTSSINEISQQATQMQKLSKDTLEFATEGLNLANTTQKSMDEINSATQEILEATSIIDQIAFQTNILSLNAAVEAATAGEAGKGFAVVAGEVRNLATRSAEAAKEIKELVEKANTKAAEGKHSSEKMIEGYSKLNEKINDSSKIISNVADATVEQSKGISQINEAISEIDKLTQENAKVTGETQEIAKKTNEIAKNIIKDTDTKKFLQI</sequence>
<evidence type="ECO:0000256" key="1">
    <source>
        <dbReference type="ARBA" id="ARBA00022500"/>
    </source>
</evidence>
<accession>D5V7X6</accession>
<protein>
    <submittedName>
        <fullName evidence="6">Methyl-accepting chemotaxis sensory transducer</fullName>
    </submittedName>
</protein>
<dbReference type="STRING" id="572480.Arnit_3099"/>
<name>D5V7X6_ARCNC</name>
<gene>
    <name evidence="6" type="ordered locus">Arnit_3099</name>
</gene>
<dbReference type="GO" id="GO:0006935">
    <property type="term" value="P:chemotaxis"/>
    <property type="evidence" value="ECO:0007669"/>
    <property type="project" value="UniProtKB-KW"/>
</dbReference>
<dbReference type="InterPro" id="IPR013587">
    <property type="entry name" value="Nitrate/nitrite_sensing"/>
</dbReference>
<dbReference type="Gene3D" id="1.10.287.950">
    <property type="entry name" value="Methyl-accepting chemotaxis protein"/>
    <property type="match status" value="1"/>
</dbReference>
<organism evidence="6 7">
    <name type="scientific">Arcobacter nitrofigilis (strain ATCC 33309 / DSM 7299 / CCUG 15893 / LMG 7604 / NCTC 12251 / CI)</name>
    <name type="common">Campylobacter nitrofigilis</name>
    <dbReference type="NCBI Taxonomy" id="572480"/>
    <lineage>
        <taxon>Bacteria</taxon>
        <taxon>Pseudomonadati</taxon>
        <taxon>Campylobacterota</taxon>
        <taxon>Epsilonproteobacteria</taxon>
        <taxon>Campylobacterales</taxon>
        <taxon>Arcobacteraceae</taxon>
        <taxon>Arcobacter</taxon>
    </lineage>
</organism>
<dbReference type="PANTHER" id="PTHR43531">
    <property type="entry name" value="PROTEIN ICFG"/>
    <property type="match status" value="1"/>
</dbReference>
<dbReference type="GO" id="GO:0004888">
    <property type="term" value="F:transmembrane signaling receptor activity"/>
    <property type="evidence" value="ECO:0007669"/>
    <property type="project" value="TreeGrafter"/>
</dbReference>
<reference evidence="6 7" key="1">
    <citation type="journal article" date="2010" name="Stand. Genomic Sci.">
        <title>Complete genome sequence of Arcobacter nitrofigilis type strain (CI).</title>
        <authorList>
            <person name="Pati A."/>
            <person name="Gronow S."/>
            <person name="Lapidus A."/>
            <person name="Copeland A."/>
            <person name="Glavina Del Rio T."/>
            <person name="Nolan M."/>
            <person name="Lucas S."/>
            <person name="Tice H."/>
            <person name="Cheng J.F."/>
            <person name="Han C."/>
            <person name="Chertkov O."/>
            <person name="Bruce D."/>
            <person name="Tapia R."/>
            <person name="Goodwin L."/>
            <person name="Pitluck S."/>
            <person name="Liolios K."/>
            <person name="Ivanova N."/>
            <person name="Mavromatis K."/>
            <person name="Chen A."/>
            <person name="Palaniappan K."/>
            <person name="Land M."/>
            <person name="Hauser L."/>
            <person name="Chang Y.J."/>
            <person name="Jeffries C.D."/>
            <person name="Detter J.C."/>
            <person name="Rohde M."/>
            <person name="Goker M."/>
            <person name="Bristow J."/>
            <person name="Eisen J.A."/>
            <person name="Markowitz V."/>
            <person name="Hugenholtz P."/>
            <person name="Klenk H.P."/>
            <person name="Kyrpides N.C."/>
        </authorList>
    </citation>
    <scope>NUCLEOTIDE SEQUENCE [LARGE SCALE GENOMIC DNA]</scope>
    <source>
        <strain evidence="7">ATCC 33309 / DSM 7299 / CCUG 15893 / LMG 7604 / NCTC 12251 / CI</strain>
    </source>
</reference>
<feature type="transmembrane region" description="Helical" evidence="4">
    <location>
        <begin position="312"/>
        <end position="333"/>
    </location>
</feature>
<dbReference type="InterPro" id="IPR051310">
    <property type="entry name" value="MCP_chemotaxis"/>
</dbReference>
<dbReference type="SUPFAM" id="SSF58104">
    <property type="entry name" value="Methyl-accepting chemotaxis protein (MCP) signaling domain"/>
    <property type="match status" value="1"/>
</dbReference>
<dbReference type="SMART" id="SM00283">
    <property type="entry name" value="MA"/>
    <property type="match status" value="1"/>
</dbReference>
<dbReference type="GO" id="GO:0007165">
    <property type="term" value="P:signal transduction"/>
    <property type="evidence" value="ECO:0007669"/>
    <property type="project" value="UniProtKB-KW"/>
</dbReference>
<dbReference type="eggNOG" id="COG0840">
    <property type="taxonomic scope" value="Bacteria"/>
</dbReference>
<dbReference type="Pfam" id="PF08376">
    <property type="entry name" value="NIT"/>
    <property type="match status" value="1"/>
</dbReference>
<dbReference type="RefSeq" id="WP_013136890.1">
    <property type="nucleotide sequence ID" value="NC_014166.1"/>
</dbReference>
<dbReference type="PANTHER" id="PTHR43531:SF11">
    <property type="entry name" value="METHYL-ACCEPTING CHEMOTAXIS PROTEIN 3"/>
    <property type="match status" value="1"/>
</dbReference>
<evidence type="ECO:0000256" key="3">
    <source>
        <dbReference type="PROSITE-ProRule" id="PRU00284"/>
    </source>
</evidence>
<dbReference type="OrthoDB" id="2489132at2"/>
<keyword evidence="1" id="KW-0145">Chemotaxis</keyword>
<proteinExistence type="inferred from homology"/>
<dbReference type="Gene3D" id="6.10.340.10">
    <property type="match status" value="1"/>
</dbReference>
<keyword evidence="4" id="KW-0812">Transmembrane</keyword>
<keyword evidence="4" id="KW-1133">Transmembrane helix</keyword>
<dbReference type="KEGG" id="ant:Arnit_3099"/>
<evidence type="ECO:0000313" key="6">
    <source>
        <dbReference type="EMBL" id="ADG94746.1"/>
    </source>
</evidence>
<evidence type="ECO:0000259" key="5">
    <source>
        <dbReference type="PROSITE" id="PS50111"/>
    </source>
</evidence>